<dbReference type="AlphaFoldDB" id="A0A1I2N6E0"/>
<protein>
    <submittedName>
        <fullName evidence="1">Glycosyltransferase involved in cell wall bisynthesis</fullName>
    </submittedName>
</protein>
<name>A0A1I2N6E0_9FLAO</name>
<dbReference type="RefSeq" id="WP_093305466.1">
    <property type="nucleotide sequence ID" value="NZ_FOOH01000019.1"/>
</dbReference>
<dbReference type="Gene3D" id="3.40.50.2000">
    <property type="entry name" value="Glycogen Phosphorylase B"/>
    <property type="match status" value="1"/>
</dbReference>
<sequence>MPNLLVIGCVWPEPNSSAAGSRMLQLLEFFLAENYKITFVTTAARSKFAVDLEKMNIASEVIKMNHSSFDEMLKKIQPDLVLFDRFMTEEQFGWRVDETCPKAIKILDTEDLHFLRKTRTEAYKKNISAESLYFDVDITKREVASIYRCDLSLIISEVEMDLLQNEFNIPKTILHYLPFLLESISEGNKAELPRFSKRQNFISIGNFLHEPNWNAVLYLKEEIWPLIKQQLPASKLEIYGAYPSQKVWNLHNEKEGFLVKGRAENAPEVMQNAKVCLAPIQFGAGLKGKLIQAMQCGTPSVTTPIGAEGIAGELNWNGFITNDPKEFVEKAMQLYSEENVWLASVENGFRIINSRFNKNAFQQKFLERITDLFQNIDFYRQKNFIGKLLQHHQHRSTYFMAKFIEEKEKNNQVG</sequence>
<dbReference type="SUPFAM" id="SSF53756">
    <property type="entry name" value="UDP-Glycosyltransferase/glycogen phosphorylase"/>
    <property type="match status" value="1"/>
</dbReference>
<dbReference type="EMBL" id="FOOH01000019">
    <property type="protein sequence ID" value="SFF99342.1"/>
    <property type="molecule type" value="Genomic_DNA"/>
</dbReference>
<evidence type="ECO:0000313" key="1">
    <source>
        <dbReference type="EMBL" id="SFF99342.1"/>
    </source>
</evidence>
<keyword evidence="2" id="KW-1185">Reference proteome</keyword>
<dbReference type="GO" id="GO:0016740">
    <property type="term" value="F:transferase activity"/>
    <property type="evidence" value="ECO:0007669"/>
    <property type="project" value="UniProtKB-KW"/>
</dbReference>
<gene>
    <name evidence="1" type="ORF">SAMN04488033_1192</name>
</gene>
<dbReference type="Pfam" id="PF13692">
    <property type="entry name" value="Glyco_trans_1_4"/>
    <property type="match status" value="1"/>
</dbReference>
<reference evidence="2" key="1">
    <citation type="submission" date="2016-10" db="EMBL/GenBank/DDBJ databases">
        <authorList>
            <person name="Varghese N."/>
            <person name="Submissions S."/>
        </authorList>
    </citation>
    <scope>NUCLEOTIDE SEQUENCE [LARGE SCALE GENOMIC DNA]</scope>
    <source>
        <strain evidence="2">DSM 23515</strain>
    </source>
</reference>
<dbReference type="Proteomes" id="UP000199116">
    <property type="component" value="Unassembled WGS sequence"/>
</dbReference>
<evidence type="ECO:0000313" key="2">
    <source>
        <dbReference type="Proteomes" id="UP000199116"/>
    </source>
</evidence>
<keyword evidence="1" id="KW-0808">Transferase</keyword>
<accession>A0A1I2N6E0</accession>
<organism evidence="1 2">
    <name type="scientific">Salegentibacter agarivorans</name>
    <dbReference type="NCBI Taxonomy" id="345907"/>
    <lineage>
        <taxon>Bacteria</taxon>
        <taxon>Pseudomonadati</taxon>
        <taxon>Bacteroidota</taxon>
        <taxon>Flavobacteriia</taxon>
        <taxon>Flavobacteriales</taxon>
        <taxon>Flavobacteriaceae</taxon>
        <taxon>Salegentibacter</taxon>
    </lineage>
</organism>
<proteinExistence type="predicted"/>